<name>A0A7W7HLN0_9ACTN</name>
<dbReference type="AlphaFoldDB" id="A0A7W7HLN0"/>
<accession>A0A7W7HLN0</accession>
<evidence type="ECO:0000313" key="4">
    <source>
        <dbReference type="Proteomes" id="UP000631312"/>
    </source>
</evidence>
<reference evidence="1 4" key="2">
    <citation type="submission" date="2021-01" db="EMBL/GenBank/DDBJ databases">
        <title>Whole genome shotgun sequence of Actinoplanes lobatus NBRC 12513.</title>
        <authorList>
            <person name="Komaki H."/>
            <person name="Tamura T."/>
        </authorList>
    </citation>
    <scope>NUCLEOTIDE SEQUENCE [LARGE SCALE GENOMIC DNA]</scope>
    <source>
        <strain evidence="1 4">NBRC 12513</strain>
    </source>
</reference>
<keyword evidence="4" id="KW-1185">Reference proteome</keyword>
<dbReference type="EMBL" id="JACHNC010000001">
    <property type="protein sequence ID" value="MBB4752843.1"/>
    <property type="molecule type" value="Genomic_DNA"/>
</dbReference>
<dbReference type="EMBL" id="BOMP01000034">
    <property type="protein sequence ID" value="GIE39453.1"/>
    <property type="molecule type" value="Genomic_DNA"/>
</dbReference>
<protein>
    <submittedName>
        <fullName evidence="2">Broad specificity phosphatase PhoE</fullName>
    </submittedName>
    <submittedName>
        <fullName evidence="1">Phosphoglycerate mutase</fullName>
    </submittedName>
</protein>
<comment type="caution">
    <text evidence="2">The sequence shown here is derived from an EMBL/GenBank/DDBJ whole genome shotgun (WGS) entry which is preliminary data.</text>
</comment>
<dbReference type="RefSeq" id="WP_188124613.1">
    <property type="nucleotide sequence ID" value="NZ_BOMP01000034.1"/>
</dbReference>
<sequence length="181" mass="18979">MTGLRLIAAGHTRALRRAVFGGDDPLDEAGRTIAGTLDIPGGGGPWTSAPSRAARETAALLGATPGIDPALADPGYGTWTGHTLDQIDPADLHTWLTDPAAAPHGGESHTQLLTRATTWLHTRTEPTLTAVAHPMIIRAVLAAALDLPATAIRRLDIAPLAVARLTRHPDGWHLHLPQSTP</sequence>
<dbReference type="SUPFAM" id="SSF53254">
    <property type="entry name" value="Phosphoglycerate mutase-like"/>
    <property type="match status" value="1"/>
</dbReference>
<dbReference type="Proteomes" id="UP000631312">
    <property type="component" value="Unassembled WGS sequence"/>
</dbReference>
<proteinExistence type="predicted"/>
<evidence type="ECO:0000313" key="3">
    <source>
        <dbReference type="Proteomes" id="UP000590511"/>
    </source>
</evidence>
<dbReference type="InterPro" id="IPR029033">
    <property type="entry name" value="His_PPase_superfam"/>
</dbReference>
<gene>
    <name evidence="1" type="ORF">Alo02nite_23510</name>
    <name evidence="2" type="ORF">BJ964_007004</name>
</gene>
<organism evidence="2 3">
    <name type="scientific">Actinoplanes lobatus</name>
    <dbReference type="NCBI Taxonomy" id="113568"/>
    <lineage>
        <taxon>Bacteria</taxon>
        <taxon>Bacillati</taxon>
        <taxon>Actinomycetota</taxon>
        <taxon>Actinomycetes</taxon>
        <taxon>Micromonosporales</taxon>
        <taxon>Micromonosporaceae</taxon>
        <taxon>Actinoplanes</taxon>
    </lineage>
</organism>
<evidence type="ECO:0000313" key="2">
    <source>
        <dbReference type="EMBL" id="MBB4752843.1"/>
    </source>
</evidence>
<evidence type="ECO:0000313" key="1">
    <source>
        <dbReference type="EMBL" id="GIE39453.1"/>
    </source>
</evidence>
<dbReference type="Proteomes" id="UP000590511">
    <property type="component" value="Unassembled WGS sequence"/>
</dbReference>
<dbReference type="Pfam" id="PF00300">
    <property type="entry name" value="His_Phos_1"/>
    <property type="match status" value="1"/>
</dbReference>
<reference evidence="2 3" key="1">
    <citation type="submission" date="2020-08" db="EMBL/GenBank/DDBJ databases">
        <title>Sequencing the genomes of 1000 actinobacteria strains.</title>
        <authorList>
            <person name="Klenk H.-P."/>
        </authorList>
    </citation>
    <scope>NUCLEOTIDE SEQUENCE [LARGE SCALE GENOMIC DNA]</scope>
    <source>
        <strain evidence="2 3">DSM 43150</strain>
    </source>
</reference>
<dbReference type="InterPro" id="IPR013078">
    <property type="entry name" value="His_Pase_superF_clade-1"/>
</dbReference>
<dbReference type="Gene3D" id="3.40.50.1240">
    <property type="entry name" value="Phosphoglycerate mutase-like"/>
    <property type="match status" value="1"/>
</dbReference>